<dbReference type="EMBL" id="MCRM02000015">
    <property type="protein sequence ID" value="PNV74369.1"/>
    <property type="molecule type" value="Genomic_DNA"/>
</dbReference>
<gene>
    <name evidence="1" type="ORF">BES34_014390</name>
</gene>
<protein>
    <submittedName>
        <fullName evidence="1">Uncharacterized protein</fullName>
    </submittedName>
</protein>
<reference evidence="1" key="1">
    <citation type="submission" date="2018-01" db="EMBL/GenBank/DDBJ databases">
        <title>Genomic characterization of Leptospira inadai serogroup Lyme isolated from captured rat in Brazil and comparative analysis with human reference strain.</title>
        <authorList>
            <person name="Moreno L.Z."/>
            <person name="Loureiro A.P."/>
            <person name="Miraglia F."/>
            <person name="Kremer F.S."/>
            <person name="Eslabao M.R."/>
            <person name="Dellagostin O.A."/>
            <person name="Lilenbaum W."/>
            <person name="Moreno A.M."/>
        </authorList>
    </citation>
    <scope>NUCLEOTIDE SEQUENCE [LARGE SCALE GENOMIC DNA]</scope>
    <source>
        <strain evidence="1">M34/99</strain>
    </source>
</reference>
<evidence type="ECO:0000313" key="1">
    <source>
        <dbReference type="EMBL" id="PNV74369.1"/>
    </source>
</evidence>
<evidence type="ECO:0000313" key="2">
    <source>
        <dbReference type="Proteomes" id="UP000094669"/>
    </source>
</evidence>
<keyword evidence="2" id="KW-1185">Reference proteome</keyword>
<dbReference type="Proteomes" id="UP000094669">
    <property type="component" value="Unassembled WGS sequence"/>
</dbReference>
<dbReference type="RefSeq" id="WP_010420222.1">
    <property type="nucleotide sequence ID" value="NZ_MCRM02000015.1"/>
</dbReference>
<sequence length="521" mass="58603">MPETKSIPYKDNSSYTLPPKRFALKVIRPGNSSALFFPCEHVKLIRSHRSISGSGGGLSLSIPKQDEYYVQEIKKGKEEKSLKLEKIENGISLPFGDIFPIRSIVFLYVGIFSENDDLFQLNIGVVTTLSKRFQADAHSTVELTISPLESILQETDFFADFQRGEGTPQNRNSDNFVGLLNSSAEVLLKGDLKSIITNFWDEFFCKLLELPRYPGTPFVSKYSEPNPDAILSLIPPESAYTENFAYESQVISSFQVGSFVSFWEILRSYASPPLYEIFIDTLETFSKSGVENVGVKKGKQAALPSEIETYFVDANGAKLVFRPTPFYMFDSDGKYRDLKEEHIEQVYEFALEDLKDIPQTESSSDFVSGVHVCLNVYSNFGTVISEPKYNAKLQNLIGPKLLSVKLGGLNFKEENLSSEKKPIYKDELGQIRDNLFSIFCNLDELKIGQGSLSLSFFPIRAGLPFSIKVDEDKKYGYNTDNLSKKGYITDVIDEFSPGEGKATTRVMYKWVPTVSTIYANL</sequence>
<name>A0ABX4YGQ6_9LEPT</name>
<comment type="caution">
    <text evidence="1">The sequence shown here is derived from an EMBL/GenBank/DDBJ whole genome shotgun (WGS) entry which is preliminary data.</text>
</comment>
<accession>A0ABX4YGQ6</accession>
<organism evidence="1 2">
    <name type="scientific">Leptospira inadai serovar Lyme</name>
    <dbReference type="NCBI Taxonomy" id="293084"/>
    <lineage>
        <taxon>Bacteria</taxon>
        <taxon>Pseudomonadati</taxon>
        <taxon>Spirochaetota</taxon>
        <taxon>Spirochaetia</taxon>
        <taxon>Leptospirales</taxon>
        <taxon>Leptospiraceae</taxon>
        <taxon>Leptospira</taxon>
    </lineage>
</organism>
<proteinExistence type="predicted"/>